<dbReference type="InterPro" id="IPR013791">
    <property type="entry name" value="RNA3'-term_phos_cycl_insert"/>
</dbReference>
<evidence type="ECO:0000313" key="10">
    <source>
        <dbReference type="Proteomes" id="UP000253940"/>
    </source>
</evidence>
<proteinExistence type="inferred from homology"/>
<feature type="binding site" evidence="5">
    <location>
        <position position="100"/>
    </location>
    <ligand>
        <name>ATP</name>
        <dbReference type="ChEBI" id="CHEBI:30616"/>
    </ligand>
</feature>
<dbReference type="EMBL" id="CP031222">
    <property type="protein sequence ID" value="AXI04146.1"/>
    <property type="molecule type" value="Genomic_DNA"/>
</dbReference>
<keyword evidence="5" id="KW-0067">ATP-binding</keyword>
<dbReference type="GO" id="GO:0005524">
    <property type="term" value="F:ATP binding"/>
    <property type="evidence" value="ECO:0007669"/>
    <property type="project" value="UniProtKB-KW"/>
</dbReference>
<dbReference type="KEGG" id="mbah:HYN46_15650"/>
<comment type="subcellular location">
    <subcellularLocation>
        <location evidence="5">Cytoplasm</location>
    </subcellularLocation>
</comment>
<dbReference type="GO" id="GO:0003963">
    <property type="term" value="F:RNA-3'-phosphate cyclase activity"/>
    <property type="evidence" value="ECO:0007669"/>
    <property type="project" value="UniProtKB-UniRule"/>
</dbReference>
<comment type="function">
    <text evidence="5">Catalyzes the conversion of 3'-phosphate to a 2',3'-cyclic phosphodiester at the end of RNA. The mechanism of action of the enzyme occurs in 3 steps: (A) adenylation of the enzyme by ATP; (B) transfer of adenylate to an RNA-N3'P to produce RNA-N3'PP5'A; (C) and attack of the adjacent 2'-hydroxyl on the 3'-phosphorus in the diester linkage to produce the cyclic end product. The biological role of this enzyme is unknown but it is likely to function in some aspects of cellular RNA processing.</text>
</comment>
<dbReference type="AlphaFoldDB" id="A0A345PA37"/>
<dbReference type="Pfam" id="PF05189">
    <property type="entry name" value="RTC_insert"/>
    <property type="match status" value="1"/>
</dbReference>
<sequence>MLQLDGSIGEGGGQILRTALSLSLLTGKPFHLSNIRAGRKKPGLMRQHLVCVQAAKAIGHATVVGDHLHSTELTFTPHTVQAGHYHFPIGSAGSTMLVLQTLLPVLMMQDQPSTFKIEGGTHNPMAPTLDFVQRSFLPALAKIGVQAEVFSEQVGFFPVGGGLINVTIQPWVDRKPLSLLDRGALRESNAYAGVLNLDGHIVERELAVLDQMLTLSNQGYLHLSGRGQGNTAFVEVVSKHHTEVFTALGEMGRTAEQVAKKLANEVKRYLMATCAVDEHLADQLLLPLALGVGGEFSCREITDHTRTQALMIETFLTAKIRIEEGEQRDYYVVRVEV</sequence>
<dbReference type="InterPro" id="IPR000228">
    <property type="entry name" value="RNA3'_term_phos_cyc"/>
</dbReference>
<dbReference type="InterPro" id="IPR037136">
    <property type="entry name" value="RNA3'_phos_cyclase_dom_sf"/>
</dbReference>
<dbReference type="OrthoDB" id="9789235at2"/>
<dbReference type="RefSeq" id="WP_114900254.1">
    <property type="nucleotide sequence ID" value="NZ_CP031222.1"/>
</dbReference>
<dbReference type="InterPro" id="IPR036553">
    <property type="entry name" value="RPTC_insert"/>
</dbReference>
<dbReference type="NCBIfam" id="TIGR03399">
    <property type="entry name" value="RNA_3prim_cycl"/>
    <property type="match status" value="1"/>
</dbReference>
<dbReference type="HAMAP" id="MF_00200">
    <property type="entry name" value="RTC"/>
    <property type="match status" value="1"/>
</dbReference>
<comment type="catalytic activity">
    <reaction evidence="4 5">
        <text>a 3'-end 3'-phospho-ribonucleotide-RNA + ATP = a 3'-end 2',3'-cyclophospho-ribonucleotide-RNA + AMP + diphosphate</text>
        <dbReference type="Rhea" id="RHEA:23976"/>
        <dbReference type="Rhea" id="RHEA-COMP:10463"/>
        <dbReference type="Rhea" id="RHEA-COMP:10464"/>
        <dbReference type="ChEBI" id="CHEBI:30616"/>
        <dbReference type="ChEBI" id="CHEBI:33019"/>
        <dbReference type="ChEBI" id="CHEBI:83062"/>
        <dbReference type="ChEBI" id="CHEBI:83064"/>
        <dbReference type="ChEBI" id="CHEBI:456215"/>
        <dbReference type="EC" id="6.5.1.4"/>
    </reaction>
</comment>
<dbReference type="Pfam" id="PF01137">
    <property type="entry name" value="RTC"/>
    <property type="match status" value="1"/>
</dbReference>
<dbReference type="GO" id="GO:0005737">
    <property type="term" value="C:cytoplasm"/>
    <property type="evidence" value="ECO:0007669"/>
    <property type="project" value="UniProtKB-SubCell"/>
</dbReference>
<evidence type="ECO:0000256" key="2">
    <source>
        <dbReference type="ARBA" id="ARBA00022598"/>
    </source>
</evidence>
<evidence type="ECO:0000313" key="9">
    <source>
        <dbReference type="EMBL" id="AXI04146.1"/>
    </source>
</evidence>
<dbReference type="InterPro" id="IPR017770">
    <property type="entry name" value="RNA3'_term_phos_cyc_type_1"/>
</dbReference>
<dbReference type="SUPFAM" id="SSF55205">
    <property type="entry name" value="EPT/RTPC-like"/>
    <property type="match status" value="1"/>
</dbReference>
<dbReference type="PANTHER" id="PTHR11096:SF0">
    <property type="entry name" value="RNA 3'-TERMINAL PHOSPHATE CYCLASE"/>
    <property type="match status" value="1"/>
</dbReference>
<accession>A0A345PA37</accession>
<dbReference type="SUPFAM" id="SSF52913">
    <property type="entry name" value="RNA 3'-terminal phosphate cyclase, RPTC, insert domain"/>
    <property type="match status" value="1"/>
</dbReference>
<comment type="similarity">
    <text evidence="1 5">Belongs to the RNA 3'-terminal cyclase family. Type 1 subfamily.</text>
</comment>
<evidence type="ECO:0000256" key="1">
    <source>
        <dbReference type="ARBA" id="ARBA00009206"/>
    </source>
</evidence>
<dbReference type="EC" id="6.5.1.4" evidence="5 6"/>
<protein>
    <recommendedName>
        <fullName evidence="5 6">RNA 3'-terminal phosphate cyclase</fullName>
        <shortName evidence="5">RNA cyclase</shortName>
        <shortName evidence="5">RNA-3'-phosphate cyclase</shortName>
        <ecNumber evidence="5 6">6.5.1.4</ecNumber>
    </recommendedName>
</protein>
<dbReference type="Proteomes" id="UP000253940">
    <property type="component" value="Chromosome"/>
</dbReference>
<evidence type="ECO:0000256" key="3">
    <source>
        <dbReference type="ARBA" id="ARBA00022741"/>
    </source>
</evidence>
<evidence type="ECO:0000256" key="6">
    <source>
        <dbReference type="NCBIfam" id="TIGR03399"/>
    </source>
</evidence>
<name>A0A345PA37_9GAMM</name>
<reference evidence="9 10" key="1">
    <citation type="submission" date="2018-07" db="EMBL/GenBank/DDBJ databases">
        <title>Genome sequencing of Moraxellaceae gen. HYN0046.</title>
        <authorList>
            <person name="Kim M."/>
            <person name="Yi H."/>
        </authorList>
    </citation>
    <scope>NUCLEOTIDE SEQUENCE [LARGE SCALE GENOMIC DNA]</scope>
    <source>
        <strain evidence="9 10">HYN0046</strain>
    </source>
</reference>
<evidence type="ECO:0000259" key="8">
    <source>
        <dbReference type="Pfam" id="PF05189"/>
    </source>
</evidence>
<feature type="domain" description="RNA 3'-terminal phosphate cyclase" evidence="7">
    <location>
        <begin position="8"/>
        <end position="322"/>
    </location>
</feature>
<gene>
    <name evidence="5" type="primary">rtcA</name>
    <name evidence="9" type="ORF">HYN46_15650</name>
</gene>
<organism evidence="9 10">
    <name type="scientific">Aquirhabdus parva</name>
    <dbReference type="NCBI Taxonomy" id="2283318"/>
    <lineage>
        <taxon>Bacteria</taxon>
        <taxon>Pseudomonadati</taxon>
        <taxon>Pseudomonadota</taxon>
        <taxon>Gammaproteobacteria</taxon>
        <taxon>Moraxellales</taxon>
        <taxon>Moraxellaceae</taxon>
        <taxon>Aquirhabdus</taxon>
    </lineage>
</organism>
<keyword evidence="3 5" id="KW-0547">Nucleotide-binding</keyword>
<feature type="binding site" evidence="5">
    <location>
        <begin position="279"/>
        <end position="283"/>
    </location>
    <ligand>
        <name>ATP</name>
        <dbReference type="ChEBI" id="CHEBI:30616"/>
    </ligand>
</feature>
<dbReference type="Gene3D" id="3.65.10.20">
    <property type="entry name" value="RNA 3'-terminal phosphate cyclase domain"/>
    <property type="match status" value="1"/>
</dbReference>
<feature type="active site" description="Tele-AMP-histidine intermediate" evidence="5">
    <location>
        <position position="304"/>
    </location>
</feature>
<dbReference type="PANTHER" id="PTHR11096">
    <property type="entry name" value="RNA 3' TERMINAL PHOSPHATE CYCLASE"/>
    <property type="match status" value="1"/>
</dbReference>
<dbReference type="NCBIfam" id="NF003246">
    <property type="entry name" value="PRK04204.1-2"/>
    <property type="match status" value="1"/>
</dbReference>
<keyword evidence="5" id="KW-0963">Cytoplasm</keyword>
<evidence type="ECO:0000259" key="7">
    <source>
        <dbReference type="Pfam" id="PF01137"/>
    </source>
</evidence>
<dbReference type="InterPro" id="IPR023797">
    <property type="entry name" value="RNA3'_phos_cyclase_dom"/>
</dbReference>
<evidence type="ECO:0000256" key="4">
    <source>
        <dbReference type="ARBA" id="ARBA00024481"/>
    </source>
</evidence>
<keyword evidence="2 5" id="KW-0436">Ligase</keyword>
<dbReference type="InterPro" id="IPR013792">
    <property type="entry name" value="RNA3'P_cycl/enolpyr_Trfase_a/b"/>
</dbReference>
<dbReference type="Gene3D" id="3.30.360.20">
    <property type="entry name" value="RNA 3'-terminal phosphate cyclase, insert domain"/>
    <property type="match status" value="1"/>
</dbReference>
<evidence type="ECO:0000256" key="5">
    <source>
        <dbReference type="HAMAP-Rule" id="MF_00200"/>
    </source>
</evidence>
<keyword evidence="10" id="KW-1185">Reference proteome</keyword>
<dbReference type="PIRSF" id="PIRSF005378">
    <property type="entry name" value="RNA3'_term_phos_cycl_euk"/>
    <property type="match status" value="1"/>
</dbReference>
<feature type="domain" description="RNA 3'-terminal phosphate cyclase insert" evidence="8">
    <location>
        <begin position="180"/>
        <end position="270"/>
    </location>
</feature>
<dbReference type="GO" id="GO:0006396">
    <property type="term" value="P:RNA processing"/>
    <property type="evidence" value="ECO:0007669"/>
    <property type="project" value="UniProtKB-UniRule"/>
</dbReference>